<accession>A0ABN1WIX1</accession>
<dbReference type="SMART" id="SM00418">
    <property type="entry name" value="HTH_ARSR"/>
    <property type="match status" value="1"/>
</dbReference>
<dbReference type="PANTHER" id="PTHR39168:SF1">
    <property type="entry name" value="TRANSCRIPTIONAL REGULATORY PROTEIN"/>
    <property type="match status" value="1"/>
</dbReference>
<dbReference type="InterPro" id="IPR011991">
    <property type="entry name" value="ArsR-like_HTH"/>
</dbReference>
<dbReference type="InterPro" id="IPR036388">
    <property type="entry name" value="WH-like_DNA-bd_sf"/>
</dbReference>
<comment type="caution">
    <text evidence="2">The sequence shown here is derived from an EMBL/GenBank/DDBJ whole genome shotgun (WGS) entry which is preliminary data.</text>
</comment>
<dbReference type="SUPFAM" id="SSF46785">
    <property type="entry name" value="Winged helix' DNA-binding domain"/>
    <property type="match status" value="1"/>
</dbReference>
<dbReference type="Pfam" id="PF12840">
    <property type="entry name" value="HTH_20"/>
    <property type="match status" value="1"/>
</dbReference>
<keyword evidence="3" id="KW-1185">Reference proteome</keyword>
<proteinExistence type="predicted"/>
<dbReference type="PRINTS" id="PR00778">
    <property type="entry name" value="HTHARSR"/>
</dbReference>
<organism evidence="2 3">
    <name type="scientific">Kitasatospora nipponensis</name>
    <dbReference type="NCBI Taxonomy" id="258049"/>
    <lineage>
        <taxon>Bacteria</taxon>
        <taxon>Bacillati</taxon>
        <taxon>Actinomycetota</taxon>
        <taxon>Actinomycetes</taxon>
        <taxon>Kitasatosporales</taxon>
        <taxon>Streptomycetaceae</taxon>
        <taxon>Kitasatospora</taxon>
    </lineage>
</organism>
<protein>
    <submittedName>
        <fullName evidence="2">Metalloregulator ArsR/SmtB family transcription factor</fullName>
    </submittedName>
</protein>
<dbReference type="InterPro" id="IPR001845">
    <property type="entry name" value="HTH_ArsR_DNA-bd_dom"/>
</dbReference>
<dbReference type="RefSeq" id="WP_344443613.1">
    <property type="nucleotide sequence ID" value="NZ_BAAALF010000083.1"/>
</dbReference>
<dbReference type="EMBL" id="BAAALF010000083">
    <property type="protein sequence ID" value="GAA1248393.1"/>
    <property type="molecule type" value="Genomic_DNA"/>
</dbReference>
<dbReference type="PROSITE" id="PS50987">
    <property type="entry name" value="HTH_ARSR_2"/>
    <property type="match status" value="1"/>
</dbReference>
<gene>
    <name evidence="2" type="ORF">GCM10009665_44070</name>
</gene>
<dbReference type="Gene3D" id="1.10.10.10">
    <property type="entry name" value="Winged helix-like DNA-binding domain superfamily/Winged helix DNA-binding domain"/>
    <property type="match status" value="1"/>
</dbReference>
<name>A0ABN1WIX1_9ACTN</name>
<dbReference type="Proteomes" id="UP001500037">
    <property type="component" value="Unassembled WGS sequence"/>
</dbReference>
<evidence type="ECO:0000259" key="1">
    <source>
        <dbReference type="PROSITE" id="PS50987"/>
    </source>
</evidence>
<dbReference type="CDD" id="cd00090">
    <property type="entry name" value="HTH_ARSR"/>
    <property type="match status" value="1"/>
</dbReference>
<sequence>MRDLDAGATGLLGDAEISEIGSLLADRARCRVLMALNDGRALPASVLADEAGITRSTASSHLGKLADAGLLRVETHGRHRYYRLAGPQVGELLETLIRMAPARPVRSLRDGNRAARLRQARTCYDHLAGRLGVEIMAGLIGQGHLEGGDGVFHPEQAEHDQVRGYGSDLEYTLTPSGEAFLADLGVQMAGGKRRFIRYCVDWSEQRHHLAGALGRGLLERFLAAQWVFRQERGRMLRVTDQGRDVLLERFHLTWQ</sequence>
<evidence type="ECO:0000313" key="3">
    <source>
        <dbReference type="Proteomes" id="UP001500037"/>
    </source>
</evidence>
<reference evidence="2 3" key="1">
    <citation type="journal article" date="2019" name="Int. J. Syst. Evol. Microbiol.">
        <title>The Global Catalogue of Microorganisms (GCM) 10K type strain sequencing project: providing services to taxonomists for standard genome sequencing and annotation.</title>
        <authorList>
            <consortium name="The Broad Institute Genomics Platform"/>
            <consortium name="The Broad Institute Genome Sequencing Center for Infectious Disease"/>
            <person name="Wu L."/>
            <person name="Ma J."/>
        </authorList>
    </citation>
    <scope>NUCLEOTIDE SEQUENCE [LARGE SCALE GENOMIC DNA]</scope>
    <source>
        <strain evidence="2 3">JCM 13004</strain>
    </source>
</reference>
<dbReference type="PANTHER" id="PTHR39168">
    <property type="entry name" value="TRANSCRIPTIONAL REGULATOR-RELATED"/>
    <property type="match status" value="1"/>
</dbReference>
<feature type="domain" description="HTH arsR-type" evidence="1">
    <location>
        <begin position="9"/>
        <end position="104"/>
    </location>
</feature>
<dbReference type="InterPro" id="IPR052543">
    <property type="entry name" value="HTH_Metal-responsive_Reg"/>
</dbReference>
<dbReference type="NCBIfam" id="NF033788">
    <property type="entry name" value="HTH_metalloreg"/>
    <property type="match status" value="1"/>
</dbReference>
<dbReference type="InterPro" id="IPR036390">
    <property type="entry name" value="WH_DNA-bd_sf"/>
</dbReference>
<evidence type="ECO:0000313" key="2">
    <source>
        <dbReference type="EMBL" id="GAA1248393.1"/>
    </source>
</evidence>